<evidence type="ECO:0000313" key="3">
    <source>
        <dbReference type="EMBL" id="KAH7357862.1"/>
    </source>
</evidence>
<reference evidence="3" key="1">
    <citation type="journal article" date="2021" name="Nat. Commun.">
        <title>Genetic determinants of endophytism in the Arabidopsis root mycobiome.</title>
        <authorList>
            <person name="Mesny F."/>
            <person name="Miyauchi S."/>
            <person name="Thiergart T."/>
            <person name="Pickel B."/>
            <person name="Atanasova L."/>
            <person name="Karlsson M."/>
            <person name="Huettel B."/>
            <person name="Barry K.W."/>
            <person name="Haridas S."/>
            <person name="Chen C."/>
            <person name="Bauer D."/>
            <person name="Andreopoulos W."/>
            <person name="Pangilinan J."/>
            <person name="LaButti K."/>
            <person name="Riley R."/>
            <person name="Lipzen A."/>
            <person name="Clum A."/>
            <person name="Drula E."/>
            <person name="Henrissat B."/>
            <person name="Kohler A."/>
            <person name="Grigoriev I.V."/>
            <person name="Martin F.M."/>
            <person name="Hacquard S."/>
        </authorList>
    </citation>
    <scope>NUCLEOTIDE SEQUENCE</scope>
    <source>
        <strain evidence="3">MPI-CAGE-AT-0016</strain>
    </source>
</reference>
<evidence type="ECO:0000256" key="2">
    <source>
        <dbReference type="SAM" id="Phobius"/>
    </source>
</evidence>
<keyword evidence="2" id="KW-0472">Membrane</keyword>
<feature type="compositionally biased region" description="Basic and acidic residues" evidence="1">
    <location>
        <begin position="235"/>
        <end position="253"/>
    </location>
</feature>
<dbReference type="Proteomes" id="UP000813385">
    <property type="component" value="Unassembled WGS sequence"/>
</dbReference>
<dbReference type="PANTHER" id="PTHR38122:SF1">
    <property type="entry name" value="GLYCOPROTEIN X"/>
    <property type="match status" value="1"/>
</dbReference>
<accession>A0A8K0X2K6</accession>
<evidence type="ECO:0000256" key="1">
    <source>
        <dbReference type="SAM" id="MobiDB-lite"/>
    </source>
</evidence>
<proteinExistence type="predicted"/>
<evidence type="ECO:0000313" key="4">
    <source>
        <dbReference type="Proteomes" id="UP000813385"/>
    </source>
</evidence>
<keyword evidence="2" id="KW-0812">Transmembrane</keyword>
<keyword evidence="4" id="KW-1185">Reference proteome</keyword>
<sequence>MSTNSSEPVAPAVCYPFCSNAFREAESIGQSPELCNPGSQFQAEYASCQLCIAENPEDVGGPEGLEFIRQVMGRFLEYCDLLAITRTESFTLANGVVTVIEYLDVGGPVTTTEKSSNSIFTSSPTETAARARETSSVPSPSTSTEPEPEQGGSKAWIAGAVVGPLLLIFLALCIYWLRRRRQRSASLPAEPAPSSPTMEKAQLHSDSISPYKFAQEADSGYVHELDASPRPGEFPAKETPAHKLPDKSHRRDG</sequence>
<feature type="compositionally biased region" description="Polar residues" evidence="1">
    <location>
        <begin position="111"/>
        <end position="126"/>
    </location>
</feature>
<comment type="caution">
    <text evidence="3">The sequence shown here is derived from an EMBL/GenBank/DDBJ whole genome shotgun (WGS) entry which is preliminary data.</text>
</comment>
<dbReference type="OrthoDB" id="5414836at2759"/>
<protein>
    <submittedName>
        <fullName evidence="3">Uncharacterized protein</fullName>
    </submittedName>
</protein>
<feature type="region of interest" description="Disordered" evidence="1">
    <location>
        <begin position="186"/>
        <end position="253"/>
    </location>
</feature>
<dbReference type="EMBL" id="JAGPXD010000004">
    <property type="protein sequence ID" value="KAH7357862.1"/>
    <property type="molecule type" value="Genomic_DNA"/>
</dbReference>
<gene>
    <name evidence="3" type="ORF">B0T11DRAFT_283245</name>
</gene>
<name>A0A8K0X2K6_9PEZI</name>
<keyword evidence="2" id="KW-1133">Transmembrane helix</keyword>
<organism evidence="3 4">
    <name type="scientific">Plectosphaerella cucumerina</name>
    <dbReference type="NCBI Taxonomy" id="40658"/>
    <lineage>
        <taxon>Eukaryota</taxon>
        <taxon>Fungi</taxon>
        <taxon>Dikarya</taxon>
        <taxon>Ascomycota</taxon>
        <taxon>Pezizomycotina</taxon>
        <taxon>Sordariomycetes</taxon>
        <taxon>Hypocreomycetidae</taxon>
        <taxon>Glomerellales</taxon>
        <taxon>Plectosphaerellaceae</taxon>
        <taxon>Plectosphaerella</taxon>
    </lineage>
</organism>
<feature type="compositionally biased region" description="Low complexity" evidence="1">
    <location>
        <begin position="134"/>
        <end position="145"/>
    </location>
</feature>
<dbReference type="CDD" id="cd12087">
    <property type="entry name" value="TM_EGFR-like"/>
    <property type="match status" value="1"/>
</dbReference>
<dbReference type="AlphaFoldDB" id="A0A8K0X2K6"/>
<feature type="region of interest" description="Disordered" evidence="1">
    <location>
        <begin position="111"/>
        <end position="152"/>
    </location>
</feature>
<dbReference type="PANTHER" id="PTHR38122">
    <property type="entry name" value="GLYCOPROTEIN X"/>
    <property type="match status" value="1"/>
</dbReference>
<feature type="transmembrane region" description="Helical" evidence="2">
    <location>
        <begin position="155"/>
        <end position="177"/>
    </location>
</feature>